<comment type="caution">
    <text evidence="1">The sequence shown here is derived from an EMBL/GenBank/DDBJ whole genome shotgun (WGS) entry which is preliminary data.</text>
</comment>
<reference evidence="1 2" key="1">
    <citation type="submission" date="2019-06" db="EMBL/GenBank/DDBJ databases">
        <title>Genome Sequence of the Brown Rot Fungal Pathogen Monilinia fructicola.</title>
        <authorList>
            <person name="De Miccolis Angelini R.M."/>
            <person name="Landi L."/>
            <person name="Abate D."/>
            <person name="Pollastro S."/>
            <person name="Romanazzi G."/>
            <person name="Faretra F."/>
        </authorList>
    </citation>
    <scope>NUCLEOTIDE SEQUENCE [LARGE SCALE GENOMIC DNA]</scope>
    <source>
        <strain evidence="1 2">Mfrc123</strain>
    </source>
</reference>
<protein>
    <submittedName>
        <fullName evidence="1">Uncharacterized protein</fullName>
    </submittedName>
</protein>
<evidence type="ECO:0000313" key="2">
    <source>
        <dbReference type="Proteomes" id="UP000322873"/>
    </source>
</evidence>
<dbReference type="Proteomes" id="UP000322873">
    <property type="component" value="Unassembled WGS sequence"/>
</dbReference>
<name>A0A5M9JBU4_MONFR</name>
<accession>A0A5M9JBU4</accession>
<dbReference type="EMBL" id="VICG01000011">
    <property type="protein sequence ID" value="KAA8567078.1"/>
    <property type="molecule type" value="Genomic_DNA"/>
</dbReference>
<dbReference type="AlphaFoldDB" id="A0A5M9JBU4"/>
<proteinExistence type="predicted"/>
<gene>
    <name evidence="1" type="ORF">EYC84_010151</name>
</gene>
<evidence type="ECO:0000313" key="1">
    <source>
        <dbReference type="EMBL" id="KAA8567078.1"/>
    </source>
</evidence>
<sequence>MKGAGISRQASDQFPSPFHNRRTKILKDIKFNSISAAPNCKMRPNTILEDIVVFHSLNSLCRLKRCTVLSHVKYEEKKNKPTAHQAGLIKNATNKVIKATYRIGKP</sequence>
<organism evidence="1 2">
    <name type="scientific">Monilinia fructicola</name>
    <name type="common">Brown rot fungus</name>
    <name type="synonym">Ciboria fructicola</name>
    <dbReference type="NCBI Taxonomy" id="38448"/>
    <lineage>
        <taxon>Eukaryota</taxon>
        <taxon>Fungi</taxon>
        <taxon>Dikarya</taxon>
        <taxon>Ascomycota</taxon>
        <taxon>Pezizomycotina</taxon>
        <taxon>Leotiomycetes</taxon>
        <taxon>Helotiales</taxon>
        <taxon>Sclerotiniaceae</taxon>
        <taxon>Monilinia</taxon>
    </lineage>
</organism>
<keyword evidence="2" id="KW-1185">Reference proteome</keyword>